<proteinExistence type="predicted"/>
<evidence type="ECO:0000313" key="2">
    <source>
        <dbReference type="EMBL" id="GAI88828.1"/>
    </source>
</evidence>
<keyword evidence="1" id="KW-0175">Coiled coil</keyword>
<organism evidence="2">
    <name type="scientific">marine sediment metagenome</name>
    <dbReference type="NCBI Taxonomy" id="412755"/>
    <lineage>
        <taxon>unclassified sequences</taxon>
        <taxon>metagenomes</taxon>
        <taxon>ecological metagenomes</taxon>
    </lineage>
</organism>
<feature type="coiled-coil region" evidence="1">
    <location>
        <begin position="1"/>
        <end position="28"/>
    </location>
</feature>
<accession>X1S7C6</accession>
<evidence type="ECO:0000256" key="1">
    <source>
        <dbReference type="SAM" id="Coils"/>
    </source>
</evidence>
<dbReference type="AlphaFoldDB" id="X1S7C6"/>
<gene>
    <name evidence="2" type="ORF">S12H4_34078</name>
</gene>
<protein>
    <submittedName>
        <fullName evidence="2">Uncharacterized protein</fullName>
    </submittedName>
</protein>
<dbReference type="EMBL" id="BARW01020134">
    <property type="protein sequence ID" value="GAI88828.1"/>
    <property type="molecule type" value="Genomic_DNA"/>
</dbReference>
<feature type="non-terminal residue" evidence="2">
    <location>
        <position position="1"/>
    </location>
</feature>
<name>X1S7C6_9ZZZZ</name>
<reference evidence="2" key="1">
    <citation type="journal article" date="2014" name="Front. Microbiol.">
        <title>High frequency of phylogenetically diverse reductive dehalogenase-homologous genes in deep subseafloor sedimentary metagenomes.</title>
        <authorList>
            <person name="Kawai M."/>
            <person name="Futagami T."/>
            <person name="Toyoda A."/>
            <person name="Takaki Y."/>
            <person name="Nishi S."/>
            <person name="Hori S."/>
            <person name="Arai W."/>
            <person name="Tsubouchi T."/>
            <person name="Morono Y."/>
            <person name="Uchiyama I."/>
            <person name="Ito T."/>
            <person name="Fujiyama A."/>
            <person name="Inagaki F."/>
            <person name="Takami H."/>
        </authorList>
    </citation>
    <scope>NUCLEOTIDE SEQUENCE</scope>
    <source>
        <strain evidence="2">Expedition CK06-06</strain>
    </source>
</reference>
<comment type="caution">
    <text evidence="2">The sequence shown here is derived from an EMBL/GenBank/DDBJ whole genome shotgun (WGS) entry which is preliminary data.</text>
</comment>
<sequence length="150" mass="17320">LRESQSQVVELQREIRGLKEQYEIVGETPAETAENIVKWYHETHIYSKYDFFVCSDMALDVWNMLKAQKIDALINIGNVEMGAENITEADHAWVLAETSPGKYLALETTGGYAVSDNPLYYKGWSFDNPAEYKRFVELKHEYDFRASLVK</sequence>